<feature type="non-terminal residue" evidence="2">
    <location>
        <position position="1"/>
    </location>
</feature>
<reference evidence="2" key="1">
    <citation type="submission" date="2018-05" db="EMBL/GenBank/DDBJ databases">
        <title>Draft genome of Mucuna pruriens seed.</title>
        <authorList>
            <person name="Nnadi N.E."/>
            <person name="Vos R."/>
            <person name="Hasami M.H."/>
            <person name="Devisetty U.K."/>
            <person name="Aguiy J.C."/>
        </authorList>
    </citation>
    <scope>NUCLEOTIDE SEQUENCE [LARGE SCALE GENOMIC DNA]</scope>
    <source>
        <strain evidence="2">JCA_2017</strain>
    </source>
</reference>
<evidence type="ECO:0000256" key="1">
    <source>
        <dbReference type="SAM" id="MobiDB-lite"/>
    </source>
</evidence>
<proteinExistence type="predicted"/>
<keyword evidence="3" id="KW-1185">Reference proteome</keyword>
<evidence type="ECO:0000313" key="2">
    <source>
        <dbReference type="EMBL" id="RDX67962.1"/>
    </source>
</evidence>
<comment type="caution">
    <text evidence="2">The sequence shown here is derived from an EMBL/GenBank/DDBJ whole genome shotgun (WGS) entry which is preliminary data.</text>
</comment>
<feature type="region of interest" description="Disordered" evidence="1">
    <location>
        <begin position="60"/>
        <end position="84"/>
    </location>
</feature>
<name>A0A371EPH7_MUCPR</name>
<dbReference type="OrthoDB" id="1436830at2759"/>
<gene>
    <name evidence="2" type="ORF">CR513_53102</name>
</gene>
<dbReference type="Proteomes" id="UP000257109">
    <property type="component" value="Unassembled WGS sequence"/>
</dbReference>
<accession>A0A371EPH7</accession>
<organism evidence="2 3">
    <name type="scientific">Mucuna pruriens</name>
    <name type="common">Velvet bean</name>
    <name type="synonym">Dolichos pruriens</name>
    <dbReference type="NCBI Taxonomy" id="157652"/>
    <lineage>
        <taxon>Eukaryota</taxon>
        <taxon>Viridiplantae</taxon>
        <taxon>Streptophyta</taxon>
        <taxon>Embryophyta</taxon>
        <taxon>Tracheophyta</taxon>
        <taxon>Spermatophyta</taxon>
        <taxon>Magnoliopsida</taxon>
        <taxon>eudicotyledons</taxon>
        <taxon>Gunneridae</taxon>
        <taxon>Pentapetalae</taxon>
        <taxon>rosids</taxon>
        <taxon>fabids</taxon>
        <taxon>Fabales</taxon>
        <taxon>Fabaceae</taxon>
        <taxon>Papilionoideae</taxon>
        <taxon>50 kb inversion clade</taxon>
        <taxon>NPAAA clade</taxon>
        <taxon>indigoferoid/millettioid clade</taxon>
        <taxon>Phaseoleae</taxon>
        <taxon>Mucuna</taxon>
    </lineage>
</organism>
<dbReference type="AlphaFoldDB" id="A0A371EPH7"/>
<evidence type="ECO:0000313" key="3">
    <source>
        <dbReference type="Proteomes" id="UP000257109"/>
    </source>
</evidence>
<protein>
    <submittedName>
        <fullName evidence="2">Uncharacterized protein</fullName>
    </submittedName>
</protein>
<dbReference type="EMBL" id="QJKJ01012754">
    <property type="protein sequence ID" value="RDX67962.1"/>
    <property type="molecule type" value="Genomic_DNA"/>
</dbReference>
<sequence length="84" mass="9129">MSAIVQDLKMQVGQLTNSVIGRIREPPLANNSKPRGNVSIKLKFAGTESKPDADLQELEQARPVPVPFPSQTLSARKLESDEGC</sequence>